<dbReference type="InterPro" id="IPR014262">
    <property type="entry name" value="HAF_rpt"/>
</dbReference>
<sequence length="148" mass="15204" precursor="true">MNLKQILSCCLLAMLAAAPVDAGFILHPLGTLGGSYSHAYGINDSGQVVGYSSTTGDIASHAFLYDGASMLDLNDLINSSLGITLNSARGITSSGQIIAQGTGGAYLLTPEAASVPEPTSLAIFGVLGLLAYGNRRRRAAAQSQRCEV</sequence>
<evidence type="ECO:0000313" key="3">
    <source>
        <dbReference type="EMBL" id="TWT65952.1"/>
    </source>
</evidence>
<name>A0A5C5XWE2_9BACT</name>
<dbReference type="NCBIfam" id="TIGR02913">
    <property type="entry name" value="HAF_rpt"/>
    <property type="match status" value="1"/>
</dbReference>
<evidence type="ECO:0000259" key="2">
    <source>
        <dbReference type="Pfam" id="PF07589"/>
    </source>
</evidence>
<feature type="signal peptide" evidence="1">
    <location>
        <begin position="1"/>
        <end position="22"/>
    </location>
</feature>
<evidence type="ECO:0000256" key="1">
    <source>
        <dbReference type="SAM" id="SignalP"/>
    </source>
</evidence>
<dbReference type="InterPro" id="IPR013424">
    <property type="entry name" value="Ice-binding_C"/>
</dbReference>
<dbReference type="Proteomes" id="UP000318053">
    <property type="component" value="Unassembled WGS sequence"/>
</dbReference>
<evidence type="ECO:0000313" key="4">
    <source>
        <dbReference type="Proteomes" id="UP000318053"/>
    </source>
</evidence>
<keyword evidence="1" id="KW-0732">Signal</keyword>
<gene>
    <name evidence="3" type="ORF">CA85_28110</name>
</gene>
<dbReference type="EMBL" id="SJPK01000006">
    <property type="protein sequence ID" value="TWT65952.1"/>
    <property type="molecule type" value="Genomic_DNA"/>
</dbReference>
<proteinExistence type="predicted"/>
<comment type="caution">
    <text evidence="3">The sequence shown here is derived from an EMBL/GenBank/DDBJ whole genome shotgun (WGS) entry which is preliminary data.</text>
</comment>
<organism evidence="3 4">
    <name type="scientific">Allorhodopirellula solitaria</name>
    <dbReference type="NCBI Taxonomy" id="2527987"/>
    <lineage>
        <taxon>Bacteria</taxon>
        <taxon>Pseudomonadati</taxon>
        <taxon>Planctomycetota</taxon>
        <taxon>Planctomycetia</taxon>
        <taxon>Pirellulales</taxon>
        <taxon>Pirellulaceae</taxon>
        <taxon>Allorhodopirellula</taxon>
    </lineage>
</organism>
<reference evidence="3 4" key="1">
    <citation type="submission" date="2019-02" db="EMBL/GenBank/DDBJ databases">
        <title>Deep-cultivation of Planctomycetes and their phenomic and genomic characterization uncovers novel biology.</title>
        <authorList>
            <person name="Wiegand S."/>
            <person name="Jogler M."/>
            <person name="Boedeker C."/>
            <person name="Pinto D."/>
            <person name="Vollmers J."/>
            <person name="Rivas-Marin E."/>
            <person name="Kohn T."/>
            <person name="Peeters S.H."/>
            <person name="Heuer A."/>
            <person name="Rast P."/>
            <person name="Oberbeckmann S."/>
            <person name="Bunk B."/>
            <person name="Jeske O."/>
            <person name="Meyerdierks A."/>
            <person name="Storesund J.E."/>
            <person name="Kallscheuer N."/>
            <person name="Luecker S."/>
            <person name="Lage O.M."/>
            <person name="Pohl T."/>
            <person name="Merkel B.J."/>
            <person name="Hornburger P."/>
            <person name="Mueller R.-W."/>
            <person name="Bruemmer F."/>
            <person name="Labrenz M."/>
            <person name="Spormann A.M."/>
            <person name="Op Den Camp H."/>
            <person name="Overmann J."/>
            <person name="Amann R."/>
            <person name="Jetten M.S.M."/>
            <person name="Mascher T."/>
            <person name="Medema M.H."/>
            <person name="Devos D.P."/>
            <person name="Kaster A.-K."/>
            <person name="Ovreas L."/>
            <person name="Rohde M."/>
            <person name="Galperin M.Y."/>
            <person name="Jogler C."/>
        </authorList>
    </citation>
    <scope>NUCLEOTIDE SEQUENCE [LARGE SCALE GENOMIC DNA]</scope>
    <source>
        <strain evidence="3 4">CA85</strain>
    </source>
</reference>
<protein>
    <recommendedName>
        <fullName evidence="2">Ice-binding protein C-terminal domain-containing protein</fullName>
    </recommendedName>
</protein>
<dbReference type="AlphaFoldDB" id="A0A5C5XWE2"/>
<keyword evidence="4" id="KW-1185">Reference proteome</keyword>
<feature type="chain" id="PRO_5022731644" description="Ice-binding protein C-terminal domain-containing protein" evidence="1">
    <location>
        <begin position="23"/>
        <end position="148"/>
    </location>
</feature>
<dbReference type="RefSeq" id="WP_146391795.1">
    <property type="nucleotide sequence ID" value="NZ_SJPK01000006.1"/>
</dbReference>
<accession>A0A5C5XWE2</accession>
<dbReference type="OrthoDB" id="289450at2"/>
<dbReference type="NCBIfam" id="TIGR02595">
    <property type="entry name" value="PEP_CTERM"/>
    <property type="match status" value="1"/>
</dbReference>
<feature type="domain" description="Ice-binding protein C-terminal" evidence="2">
    <location>
        <begin position="114"/>
        <end position="137"/>
    </location>
</feature>
<dbReference type="Pfam" id="PF07589">
    <property type="entry name" value="PEP-CTERM"/>
    <property type="match status" value="1"/>
</dbReference>